<feature type="non-terminal residue" evidence="2">
    <location>
        <position position="1"/>
    </location>
</feature>
<accession>A0ABN9SXU4</accession>
<name>A0ABN9SXU4_9DINO</name>
<feature type="region of interest" description="Disordered" evidence="1">
    <location>
        <begin position="60"/>
        <end position="134"/>
    </location>
</feature>
<sequence>TGPKVTPSPLDESQPEDRRAAMSAAADGPLAKALKVGAAAPAGSPGAASKAPAGSLETVLSPHGKQQAAKMAKLPKAPPLKATAKAVPKAANAPPTPAAAAAAPAPATAQPEPAAGAAAPGSPGEPLPQLAAAPAAAAKGQAALAPAAEDQAAPAAEVEGAAAGSLEDVIMQPADGAPITPAAAAVEAEEVTGTATPLGPAAQSPCASILGNAALGSGPCTPLSSSFSDGASAMIAGGPEMSPRQCQEFNCSKCKQDLSVMMLAPKCKKPGNKSSKVCSVCVACYGKLQRRWAKNSRLKTWWEAKTEDEQTQWYLECFENNSGNESGGELKIELEVVEKDEENQRKQYMWKPWKQYKKDLFMEGFTEEKDQLIEWRKRLQDKDYKKWYTANEWHIGEYLGILDEGVKSKAVVSRQRKKSSGFDGVDDAAAKLEQQQEDYNRIASGLKAAWPGHQHHKPESGPAANIPEEWVQGAVGADGDLQERDSLPNLLSDTVTEMAEQREIEVTRELQEEMQAQAFPEKKKEVDIRAAKMDMQNATEKSKAKLKSMVETLDLEAKGTIATIKERLFPKGAAVDELFLGLLAEWDSAWGEVKTELEAYSGEHDAILSAANDAQPGFNFQAEKAKVKAMSGTFSRAGGPFKKAKKACSALQAALSKRLTTSTGGGGGSSKKMKLAMDKDCVAPPTQLDESHLSAAMAVWCNVKGAPVNMNNTLSLAAPGAPVLHAASEVLSLLQAEKSYGECRKFVENTAKEMAGKQYWTVKVPQAHVCLKLDFLVSGLRGNFDLSGQPPVGTPRKHRDLIRKDVLGAQVFHAGEKHLYFGAAPFGAPELRLIEQGQELVLGVRFPENASYAHVTAQIRAMSGAELLTLAKEPANFACVAQAGDILFLPAGFLILSFRPSAVVGFRWGCLPPWAGDASRSLKVVSALMDCFPALSDTKLKPWRECLVEVTSNSDSKAASSSDGGQAKWGA</sequence>
<feature type="compositionally biased region" description="Low complexity" evidence="1">
    <location>
        <begin position="65"/>
        <end position="134"/>
    </location>
</feature>
<dbReference type="Proteomes" id="UP001189429">
    <property type="component" value="Unassembled WGS sequence"/>
</dbReference>
<gene>
    <name evidence="2" type="ORF">PCOR1329_LOCUS33519</name>
</gene>
<reference evidence="2" key="1">
    <citation type="submission" date="2023-10" db="EMBL/GenBank/DDBJ databases">
        <authorList>
            <person name="Chen Y."/>
            <person name="Shah S."/>
            <person name="Dougan E. K."/>
            <person name="Thang M."/>
            <person name="Chan C."/>
        </authorList>
    </citation>
    <scope>NUCLEOTIDE SEQUENCE [LARGE SCALE GENOMIC DNA]</scope>
</reference>
<feature type="region of interest" description="Disordered" evidence="1">
    <location>
        <begin position="1"/>
        <end position="26"/>
    </location>
</feature>
<organism evidence="2 3">
    <name type="scientific">Prorocentrum cordatum</name>
    <dbReference type="NCBI Taxonomy" id="2364126"/>
    <lineage>
        <taxon>Eukaryota</taxon>
        <taxon>Sar</taxon>
        <taxon>Alveolata</taxon>
        <taxon>Dinophyceae</taxon>
        <taxon>Prorocentrales</taxon>
        <taxon>Prorocentraceae</taxon>
        <taxon>Prorocentrum</taxon>
    </lineage>
</organism>
<evidence type="ECO:0008006" key="4">
    <source>
        <dbReference type="Google" id="ProtNLM"/>
    </source>
</evidence>
<dbReference type="EMBL" id="CAUYUJ010014136">
    <property type="protein sequence ID" value="CAK0837277.1"/>
    <property type="molecule type" value="Genomic_DNA"/>
</dbReference>
<proteinExistence type="predicted"/>
<protein>
    <recommendedName>
        <fullName evidence="4">JmjC domain-containing protein</fullName>
    </recommendedName>
</protein>
<evidence type="ECO:0000313" key="3">
    <source>
        <dbReference type="Proteomes" id="UP001189429"/>
    </source>
</evidence>
<keyword evidence="3" id="KW-1185">Reference proteome</keyword>
<evidence type="ECO:0000256" key="1">
    <source>
        <dbReference type="SAM" id="MobiDB-lite"/>
    </source>
</evidence>
<comment type="caution">
    <text evidence="2">The sequence shown here is derived from an EMBL/GenBank/DDBJ whole genome shotgun (WGS) entry which is preliminary data.</text>
</comment>
<evidence type="ECO:0000313" key="2">
    <source>
        <dbReference type="EMBL" id="CAK0837277.1"/>
    </source>
</evidence>